<reference evidence="9 10" key="1">
    <citation type="submission" date="2019-03" db="EMBL/GenBank/DDBJ databases">
        <title>Genomic Encyclopedia of Archaeal and Bacterial Type Strains, Phase II (KMG-II): from individual species to whole genera.</title>
        <authorList>
            <person name="Goeker M."/>
        </authorList>
    </citation>
    <scope>NUCLEOTIDE SEQUENCE [LARGE SCALE GENOMIC DNA]</scope>
    <source>
        <strain evidence="9 10">ATCC 25591</strain>
    </source>
</reference>
<dbReference type="EMBL" id="SOCH01000003">
    <property type="protein sequence ID" value="TDU97768.1"/>
    <property type="molecule type" value="Genomic_DNA"/>
</dbReference>
<evidence type="ECO:0000256" key="4">
    <source>
        <dbReference type="ARBA" id="ARBA00022840"/>
    </source>
</evidence>
<dbReference type="InterPro" id="IPR022310">
    <property type="entry name" value="NAD/GMP_synthase"/>
</dbReference>
<dbReference type="CDD" id="cd00553">
    <property type="entry name" value="NAD_synthase"/>
    <property type="match status" value="1"/>
</dbReference>
<evidence type="ECO:0000313" key="9">
    <source>
        <dbReference type="EMBL" id="TDU97768.1"/>
    </source>
</evidence>
<keyword evidence="3 6" id="KW-0547">Nucleotide-binding</keyword>
<accession>A0A4R7TZH9</accession>
<gene>
    <name evidence="9" type="ORF">JN03_0283</name>
</gene>
<dbReference type="GO" id="GO:0005524">
    <property type="term" value="F:ATP binding"/>
    <property type="evidence" value="ECO:0007669"/>
    <property type="project" value="UniProtKB-KW"/>
</dbReference>
<evidence type="ECO:0000256" key="5">
    <source>
        <dbReference type="ARBA" id="ARBA00023027"/>
    </source>
</evidence>
<dbReference type="AlphaFoldDB" id="A0A4R7TZH9"/>
<dbReference type="RefSeq" id="WP_134076543.1">
    <property type="nucleotide sequence ID" value="NZ_SOCH01000003.1"/>
</dbReference>
<evidence type="ECO:0000313" key="10">
    <source>
        <dbReference type="Proteomes" id="UP000294882"/>
    </source>
</evidence>
<evidence type="ECO:0000256" key="3">
    <source>
        <dbReference type="ARBA" id="ARBA00022741"/>
    </source>
</evidence>
<dbReference type="InterPro" id="IPR003694">
    <property type="entry name" value="NAD_synthase"/>
</dbReference>
<keyword evidence="2 6" id="KW-0436">Ligase</keyword>
<evidence type="ECO:0000256" key="6">
    <source>
        <dbReference type="RuleBase" id="RU003811"/>
    </source>
</evidence>
<dbReference type="Gene3D" id="3.40.50.620">
    <property type="entry name" value="HUPs"/>
    <property type="match status" value="1"/>
</dbReference>
<dbReference type="NCBIfam" id="TIGR00552">
    <property type="entry name" value="nadE"/>
    <property type="match status" value="1"/>
</dbReference>
<evidence type="ECO:0000256" key="7">
    <source>
        <dbReference type="RuleBase" id="RU003812"/>
    </source>
</evidence>
<organism evidence="9 10">
    <name type="scientific">Metamycoplasma hyosynoviae</name>
    <dbReference type="NCBI Taxonomy" id="29559"/>
    <lineage>
        <taxon>Bacteria</taxon>
        <taxon>Bacillati</taxon>
        <taxon>Mycoplasmatota</taxon>
        <taxon>Mycoplasmoidales</taxon>
        <taxon>Metamycoplasmataceae</taxon>
        <taxon>Metamycoplasma</taxon>
    </lineage>
</organism>
<dbReference type="GO" id="GO:0009435">
    <property type="term" value="P:NAD+ biosynthetic process"/>
    <property type="evidence" value="ECO:0007669"/>
    <property type="project" value="UniProtKB-UniPathway"/>
</dbReference>
<dbReference type="EC" id="6.3.1.5" evidence="7"/>
<evidence type="ECO:0000256" key="1">
    <source>
        <dbReference type="ARBA" id="ARBA00004790"/>
    </source>
</evidence>
<dbReference type="GO" id="GO:0003952">
    <property type="term" value="F:NAD+ synthase (glutamine-hydrolyzing) activity"/>
    <property type="evidence" value="ECO:0007669"/>
    <property type="project" value="InterPro"/>
</dbReference>
<evidence type="ECO:0000259" key="8">
    <source>
        <dbReference type="Pfam" id="PF02540"/>
    </source>
</evidence>
<comment type="caution">
    <text evidence="9">The sequence shown here is derived from an EMBL/GenBank/DDBJ whole genome shotgun (WGS) entry which is preliminary data.</text>
</comment>
<comment type="pathway">
    <text evidence="1">Cofactor biosynthesis; NAD(+) biosynthesis.</text>
</comment>
<sequence>MYYKIFEKFKQSGILSPKEYKIYSILIKKIKTWLRQKVLASKTSGITLGLSGGIDSTVLALIAYEEFKDDAHFYYFKTKTDRKTENDIVKLQQYFNNSIITVDLTENFNALTKTLKVTQVPIKSNIKSRLFMTSLYALSQKHNTLVIGTDNFAEYYLGYFTKYGDGGVDLLPLANLQKSDIFVLGTLLDIPKTILEKKPTANLCTATSDEDSLGFTYDQFERWLIDEHLVSSEISERIKSLHKASLHKVSLIPKGPKLK</sequence>
<dbReference type="InterPro" id="IPR014729">
    <property type="entry name" value="Rossmann-like_a/b/a_fold"/>
</dbReference>
<dbReference type="PANTHER" id="PTHR23090">
    <property type="entry name" value="NH 3 /GLUTAMINE-DEPENDENT NAD + SYNTHETASE"/>
    <property type="match status" value="1"/>
</dbReference>
<comment type="similarity">
    <text evidence="6">Belongs to the NAD synthetase family.</text>
</comment>
<keyword evidence="5 6" id="KW-0520">NAD</keyword>
<dbReference type="Pfam" id="PF02540">
    <property type="entry name" value="NAD_synthase"/>
    <property type="match status" value="1"/>
</dbReference>
<feature type="domain" description="NAD/GMP synthase" evidence="8">
    <location>
        <begin position="27"/>
        <end position="238"/>
    </location>
</feature>
<dbReference type="Proteomes" id="UP000294882">
    <property type="component" value="Unassembled WGS sequence"/>
</dbReference>
<proteinExistence type="inferred from homology"/>
<evidence type="ECO:0000256" key="2">
    <source>
        <dbReference type="ARBA" id="ARBA00022598"/>
    </source>
</evidence>
<protein>
    <recommendedName>
        <fullName evidence="7">NH(3)-dependent NAD(+) synthetase</fullName>
        <ecNumber evidence="7">6.3.1.5</ecNumber>
    </recommendedName>
</protein>
<dbReference type="GO" id="GO:0005737">
    <property type="term" value="C:cytoplasm"/>
    <property type="evidence" value="ECO:0007669"/>
    <property type="project" value="InterPro"/>
</dbReference>
<name>A0A4R7TZH9_9BACT</name>
<dbReference type="SUPFAM" id="SSF52402">
    <property type="entry name" value="Adenine nucleotide alpha hydrolases-like"/>
    <property type="match status" value="1"/>
</dbReference>
<keyword evidence="4 6" id="KW-0067">ATP-binding</keyword>
<dbReference type="GO" id="GO:0008795">
    <property type="term" value="F:NAD+ synthase activity"/>
    <property type="evidence" value="ECO:0007669"/>
    <property type="project" value="UniProtKB-EC"/>
</dbReference>
<dbReference type="GO" id="GO:0004359">
    <property type="term" value="F:glutaminase activity"/>
    <property type="evidence" value="ECO:0007669"/>
    <property type="project" value="InterPro"/>
</dbReference>
<comment type="catalytic activity">
    <reaction evidence="7">
        <text>deamido-NAD(+) + NH4(+) + ATP = AMP + diphosphate + NAD(+) + H(+)</text>
        <dbReference type="Rhea" id="RHEA:21188"/>
        <dbReference type="ChEBI" id="CHEBI:15378"/>
        <dbReference type="ChEBI" id="CHEBI:28938"/>
        <dbReference type="ChEBI" id="CHEBI:30616"/>
        <dbReference type="ChEBI" id="CHEBI:33019"/>
        <dbReference type="ChEBI" id="CHEBI:57540"/>
        <dbReference type="ChEBI" id="CHEBI:58437"/>
        <dbReference type="ChEBI" id="CHEBI:456215"/>
        <dbReference type="EC" id="6.3.1.5"/>
    </reaction>
</comment>
<dbReference type="UniPathway" id="UPA00253"/>
<dbReference type="PANTHER" id="PTHR23090:SF9">
    <property type="entry name" value="GLUTAMINE-DEPENDENT NAD(+) SYNTHETASE"/>
    <property type="match status" value="1"/>
</dbReference>